<comment type="caution">
    <text evidence="1">The sequence shown here is derived from an EMBL/GenBank/DDBJ whole genome shotgun (WGS) entry which is preliminary data.</text>
</comment>
<accession>A0A328AK94</accession>
<reference evidence="2" key="1">
    <citation type="submission" date="2018-05" db="EMBL/GenBank/DDBJ databases">
        <authorList>
            <person name="Li X."/>
        </authorList>
    </citation>
    <scope>NUCLEOTIDE SEQUENCE [LARGE SCALE GENOMIC DNA]</scope>
    <source>
        <strain evidence="2">LX32</strain>
    </source>
</reference>
<keyword evidence="2" id="KW-1185">Reference proteome</keyword>
<dbReference type="RefSeq" id="WP_111528641.1">
    <property type="nucleotide sequence ID" value="NZ_JBHRSG010000004.1"/>
</dbReference>
<gene>
    <name evidence="1" type="ORF">DJ017_10310</name>
</gene>
<dbReference type="Proteomes" id="UP000249254">
    <property type="component" value="Unassembled WGS sequence"/>
</dbReference>
<proteinExistence type="predicted"/>
<sequence length="81" mass="8475">MLHPIGPGVPEALRALLKSFRDAIEGLQVPGEPKPVFAVAQAGLPPAANHPNCVALVSDLNILAHSDGVHWIRQDTGAVIV</sequence>
<dbReference type="AlphaFoldDB" id="A0A328AK94"/>
<dbReference type="EMBL" id="QFYQ01000001">
    <property type="protein sequence ID" value="RAK54891.1"/>
    <property type="molecule type" value="Genomic_DNA"/>
</dbReference>
<protein>
    <submittedName>
        <fullName evidence="1">Uncharacterized protein</fullName>
    </submittedName>
</protein>
<organism evidence="1 2">
    <name type="scientific">Phenylobacterium soli</name>
    <dbReference type="NCBI Taxonomy" id="2170551"/>
    <lineage>
        <taxon>Bacteria</taxon>
        <taxon>Pseudomonadati</taxon>
        <taxon>Pseudomonadota</taxon>
        <taxon>Alphaproteobacteria</taxon>
        <taxon>Caulobacterales</taxon>
        <taxon>Caulobacteraceae</taxon>
        <taxon>Phenylobacterium</taxon>
    </lineage>
</organism>
<evidence type="ECO:0000313" key="2">
    <source>
        <dbReference type="Proteomes" id="UP000249254"/>
    </source>
</evidence>
<name>A0A328AK94_9CAUL</name>
<dbReference type="OrthoDB" id="9858437at2"/>
<evidence type="ECO:0000313" key="1">
    <source>
        <dbReference type="EMBL" id="RAK54891.1"/>
    </source>
</evidence>